<feature type="compositionally biased region" description="Polar residues" evidence="8">
    <location>
        <begin position="304"/>
        <end position="313"/>
    </location>
</feature>
<feature type="compositionally biased region" description="Basic and acidic residues" evidence="8">
    <location>
        <begin position="244"/>
        <end position="257"/>
    </location>
</feature>
<evidence type="ECO:0000313" key="11">
    <source>
        <dbReference type="Proteomes" id="UP000324022"/>
    </source>
</evidence>
<name>A0A5C3ED69_9BASI</name>
<comment type="function">
    <text evidence="5">Involved in rRNA-processing and ribosome biogenesis.</text>
</comment>
<dbReference type="EMBL" id="OOIN01000024">
    <property type="protein sequence ID" value="SPO28583.1"/>
    <property type="molecule type" value="Genomic_DNA"/>
</dbReference>
<dbReference type="SUPFAM" id="SSF88723">
    <property type="entry name" value="PIN domain-like"/>
    <property type="match status" value="1"/>
</dbReference>
<evidence type="ECO:0000256" key="3">
    <source>
        <dbReference type="ARBA" id="ARBA00022552"/>
    </source>
</evidence>
<dbReference type="InterPro" id="IPR029060">
    <property type="entry name" value="PIN-like_dom_sf"/>
</dbReference>
<comment type="subcellular location">
    <subcellularLocation>
        <location evidence="1">Nucleus</location>
        <location evidence="1">Nucleolus</location>
    </subcellularLocation>
</comment>
<reference evidence="10 11" key="1">
    <citation type="submission" date="2018-03" db="EMBL/GenBank/DDBJ databases">
        <authorList>
            <person name="Guldener U."/>
        </authorList>
    </citation>
    <scope>NUCLEOTIDE SEQUENCE [LARGE SCALE GENOMIC DNA]</scope>
    <source>
        <strain evidence="10 11">NBRC100155</strain>
    </source>
</reference>
<feature type="domain" description="UTP23 sensor motif region" evidence="9">
    <location>
        <begin position="223"/>
        <end position="239"/>
    </location>
</feature>
<organism evidence="10 11">
    <name type="scientific">Ustilago trichophora</name>
    <dbReference type="NCBI Taxonomy" id="86804"/>
    <lineage>
        <taxon>Eukaryota</taxon>
        <taxon>Fungi</taxon>
        <taxon>Dikarya</taxon>
        <taxon>Basidiomycota</taxon>
        <taxon>Ustilaginomycotina</taxon>
        <taxon>Ustilaginomycetes</taxon>
        <taxon>Ustilaginales</taxon>
        <taxon>Ustilaginaceae</taxon>
        <taxon>Ustilago</taxon>
    </lineage>
</organism>
<keyword evidence="4" id="KW-0539">Nucleus</keyword>
<feature type="compositionally biased region" description="Basic and acidic residues" evidence="8">
    <location>
        <begin position="213"/>
        <end position="222"/>
    </location>
</feature>
<keyword evidence="3" id="KW-0698">rRNA processing</keyword>
<dbReference type="OrthoDB" id="25675at2759"/>
<evidence type="ECO:0000256" key="8">
    <source>
        <dbReference type="SAM" id="MobiDB-lite"/>
    </source>
</evidence>
<evidence type="ECO:0000256" key="7">
    <source>
        <dbReference type="ARBA" id="ARBA00076388"/>
    </source>
</evidence>
<dbReference type="Pfam" id="PF04900">
    <property type="entry name" value="Fcf1"/>
    <property type="match status" value="1"/>
</dbReference>
<dbReference type="AlphaFoldDB" id="A0A5C3ED69"/>
<evidence type="ECO:0000256" key="5">
    <source>
        <dbReference type="ARBA" id="ARBA00037300"/>
    </source>
</evidence>
<proteinExistence type="inferred from homology"/>
<dbReference type="Gene3D" id="3.40.50.1010">
    <property type="entry name" value="5'-nuclease"/>
    <property type="match status" value="1"/>
</dbReference>
<dbReference type="InterPro" id="IPR057776">
    <property type="entry name" value="UTP23_sensor"/>
</dbReference>
<comment type="similarity">
    <text evidence="6">Belongs to the UTP23/FCF1 family. UTP23 subfamily.</text>
</comment>
<dbReference type="CDD" id="cd09865">
    <property type="entry name" value="PIN_ScUtp23p-like"/>
    <property type="match status" value="1"/>
</dbReference>
<feature type="compositionally biased region" description="Low complexity" evidence="8">
    <location>
        <begin position="350"/>
        <end position="369"/>
    </location>
</feature>
<evidence type="ECO:0000313" key="10">
    <source>
        <dbReference type="EMBL" id="SPO28583.1"/>
    </source>
</evidence>
<dbReference type="InterPro" id="IPR006984">
    <property type="entry name" value="Fcf1/UTP23"/>
</dbReference>
<dbReference type="PANTHER" id="PTHR12416">
    <property type="entry name" value="RRNA-PROCESSING PROTEIN UTP23 HOMOLOG"/>
    <property type="match status" value="1"/>
</dbReference>
<evidence type="ECO:0000256" key="4">
    <source>
        <dbReference type="ARBA" id="ARBA00023242"/>
    </source>
</evidence>
<evidence type="ECO:0000256" key="1">
    <source>
        <dbReference type="ARBA" id="ARBA00004604"/>
    </source>
</evidence>
<keyword evidence="2" id="KW-0690">Ribosome biogenesis</keyword>
<evidence type="ECO:0000259" key="9">
    <source>
        <dbReference type="Pfam" id="PF24779"/>
    </source>
</evidence>
<dbReference type="Pfam" id="PF24779">
    <property type="entry name" value="UTP23_sensor"/>
    <property type="match status" value="1"/>
</dbReference>
<evidence type="ECO:0000256" key="6">
    <source>
        <dbReference type="ARBA" id="ARBA00038503"/>
    </source>
</evidence>
<gene>
    <name evidence="10" type="ORF">UTRI_04461</name>
</gene>
<evidence type="ECO:0000256" key="2">
    <source>
        <dbReference type="ARBA" id="ARBA00022517"/>
    </source>
</evidence>
<dbReference type="Proteomes" id="UP000324022">
    <property type="component" value="Unassembled WGS sequence"/>
</dbReference>
<sequence length="369" mass="40802">MRQRRAKIYRKMLHQYQMQFGFREPYQLLLDDTFSLALSRYKISDPLNQFSNVLQSKKIKPLITQCCMAALYALGKEHQSTVDMAKAWERRMCNHREAIDPQQCIKQCVGAENKHRYIVASEQAELRRDLRLAVAGLPMMHFTQAVMVLEPMSPLTKSKIEEKEETKLQLPASEAGLLKNQPSVQVDIIGASGQGDAESADKLEGDSTAAVAEAKEGQGEGGRRRKRKAPNPLSVRKAKTPRLSMEEKLKREQEFKKQKQRAAARARIEATKIGSTTTSKDGALAGADGEGAKKRRRRAGSKKLTTPDTTSVATDKKDQPNSNGELKAEQTDGGAPRKRRNQRKSSANGTPSTTTAEPPAATPAVESSS</sequence>
<protein>
    <recommendedName>
        <fullName evidence="7">U three protein 23</fullName>
    </recommendedName>
</protein>
<feature type="region of interest" description="Disordered" evidence="8">
    <location>
        <begin position="195"/>
        <end position="369"/>
    </location>
</feature>
<accession>A0A5C3ED69</accession>
<dbReference type="GO" id="GO:0006364">
    <property type="term" value="P:rRNA processing"/>
    <property type="evidence" value="ECO:0007669"/>
    <property type="project" value="UniProtKB-KW"/>
</dbReference>
<dbReference type="FunFam" id="3.40.50.1010:FF:000006">
    <property type="entry name" value="rRNA-processing protein UTP23 homolog"/>
    <property type="match status" value="1"/>
</dbReference>
<dbReference type="GO" id="GO:0032040">
    <property type="term" value="C:small-subunit processome"/>
    <property type="evidence" value="ECO:0007669"/>
    <property type="project" value="InterPro"/>
</dbReference>
<keyword evidence="11" id="KW-1185">Reference proteome</keyword>